<dbReference type="Proteomes" id="UP000824540">
    <property type="component" value="Unassembled WGS sequence"/>
</dbReference>
<feature type="compositionally biased region" description="Low complexity" evidence="1">
    <location>
        <begin position="49"/>
        <end position="62"/>
    </location>
</feature>
<dbReference type="EMBL" id="JAFBMS010000009">
    <property type="protein sequence ID" value="KAG9349293.1"/>
    <property type="molecule type" value="Genomic_DNA"/>
</dbReference>
<gene>
    <name evidence="2" type="ORF">JZ751_027736</name>
</gene>
<dbReference type="AlphaFoldDB" id="A0A8T2P703"/>
<reference evidence="2" key="1">
    <citation type="thesis" date="2021" institute="BYU ScholarsArchive" country="Provo, UT, USA">
        <title>Applications of and Algorithms for Genome Assembly and Genomic Analyses with an Emphasis on Marine Teleosts.</title>
        <authorList>
            <person name="Pickett B.D."/>
        </authorList>
    </citation>
    <scope>NUCLEOTIDE SEQUENCE</scope>
    <source>
        <strain evidence="2">HI-2016</strain>
    </source>
</reference>
<sequence length="292" mass="31510">MQEKGPLEMSLGLPGGSSEPSVCQRRIGERDAFPGRANPVCIDSPRTTGQNQSGNQNKQGCQKFPDSRGLYLPYRLSLVLQGCDTQLSGESRGEARLDLGCGMCFPPRVRPALMASPSVAELSLQHLILFTTARLMSLGNLSKRGRAEKRSGKRIKRKLSPLFWSLSDGWGGGGGVLEPSGRDCVICAASLRKADATGWKYPESQPVTSQARRQPHTYSTLLCSSATRISGQGSEGSDESDITESSWFDNTYTDCCVGIQWCLSFLVHSGDSGWGADLSEAGESLHTEANKD</sequence>
<evidence type="ECO:0000313" key="2">
    <source>
        <dbReference type="EMBL" id="KAG9349293.1"/>
    </source>
</evidence>
<organism evidence="2 3">
    <name type="scientific">Albula glossodonta</name>
    <name type="common">roundjaw bonefish</name>
    <dbReference type="NCBI Taxonomy" id="121402"/>
    <lineage>
        <taxon>Eukaryota</taxon>
        <taxon>Metazoa</taxon>
        <taxon>Chordata</taxon>
        <taxon>Craniata</taxon>
        <taxon>Vertebrata</taxon>
        <taxon>Euteleostomi</taxon>
        <taxon>Actinopterygii</taxon>
        <taxon>Neopterygii</taxon>
        <taxon>Teleostei</taxon>
        <taxon>Albuliformes</taxon>
        <taxon>Albulidae</taxon>
        <taxon>Albula</taxon>
    </lineage>
</organism>
<feature type="compositionally biased region" description="Low complexity" evidence="1">
    <location>
        <begin position="7"/>
        <end position="21"/>
    </location>
</feature>
<accession>A0A8T2P703</accession>
<feature type="region of interest" description="Disordered" evidence="1">
    <location>
        <begin position="1"/>
        <end position="62"/>
    </location>
</feature>
<name>A0A8T2P703_9TELE</name>
<proteinExistence type="predicted"/>
<protein>
    <submittedName>
        <fullName evidence="2">Uncharacterized protein</fullName>
    </submittedName>
</protein>
<evidence type="ECO:0000313" key="3">
    <source>
        <dbReference type="Proteomes" id="UP000824540"/>
    </source>
</evidence>
<evidence type="ECO:0000256" key="1">
    <source>
        <dbReference type="SAM" id="MobiDB-lite"/>
    </source>
</evidence>
<comment type="caution">
    <text evidence="2">The sequence shown here is derived from an EMBL/GenBank/DDBJ whole genome shotgun (WGS) entry which is preliminary data.</text>
</comment>
<keyword evidence="3" id="KW-1185">Reference proteome</keyword>